<dbReference type="EMBL" id="VHII01000015">
    <property type="protein sequence ID" value="KAF1379751.1"/>
    <property type="molecule type" value="Genomic_DNA"/>
</dbReference>
<keyword evidence="2" id="KW-1185">Reference proteome</keyword>
<name>A0A6A5DXP4_PERFL</name>
<sequence>MAVSSSAGPHGVGKTDPVSASQLARCGAVTASPSSAHSLSGCDSALNWSHHRPSCFSCLKQQTHILPEVRAAQRCPEVTRTAGCIVTDFKCEEEEPLSPITSVR</sequence>
<protein>
    <submittedName>
        <fullName evidence="1">Uncharacterized protein</fullName>
    </submittedName>
</protein>
<evidence type="ECO:0000313" key="2">
    <source>
        <dbReference type="Proteomes" id="UP000465112"/>
    </source>
</evidence>
<dbReference type="AlphaFoldDB" id="A0A6A5DXP4"/>
<proteinExistence type="predicted"/>
<dbReference type="Proteomes" id="UP000465112">
    <property type="component" value="Chromosome 15"/>
</dbReference>
<reference evidence="1 2" key="1">
    <citation type="submission" date="2019-06" db="EMBL/GenBank/DDBJ databases">
        <title>A chromosome-scale genome assembly of the European perch, Perca fluviatilis.</title>
        <authorList>
            <person name="Roques C."/>
            <person name="Zahm M."/>
            <person name="Cabau C."/>
            <person name="Klopp C."/>
            <person name="Bouchez O."/>
            <person name="Donnadieu C."/>
            <person name="Kuhl H."/>
            <person name="Gislard M."/>
            <person name="Guendouz S."/>
            <person name="Journot L."/>
            <person name="Haffray P."/>
            <person name="Bestin A."/>
            <person name="Morvezen R."/>
            <person name="Feron R."/>
            <person name="Wen M."/>
            <person name="Jouanno E."/>
            <person name="Herpin A."/>
            <person name="Schartl M."/>
            <person name="Postlethwait J."/>
            <person name="Schaerlinger B."/>
            <person name="Chardard D."/>
            <person name="Lecocq T."/>
            <person name="Poncet C."/>
            <person name="Jaffrelo L."/>
            <person name="Lampietro C."/>
            <person name="Guiguen Y."/>
        </authorList>
    </citation>
    <scope>NUCLEOTIDE SEQUENCE [LARGE SCALE GENOMIC DNA]</scope>
    <source>
        <tissue evidence="1">Blood</tissue>
    </source>
</reference>
<evidence type="ECO:0000313" key="1">
    <source>
        <dbReference type="EMBL" id="KAF1379751.1"/>
    </source>
</evidence>
<organism evidence="1 2">
    <name type="scientific">Perca fluviatilis</name>
    <name type="common">European perch</name>
    <dbReference type="NCBI Taxonomy" id="8168"/>
    <lineage>
        <taxon>Eukaryota</taxon>
        <taxon>Metazoa</taxon>
        <taxon>Chordata</taxon>
        <taxon>Craniata</taxon>
        <taxon>Vertebrata</taxon>
        <taxon>Euteleostomi</taxon>
        <taxon>Actinopterygii</taxon>
        <taxon>Neopterygii</taxon>
        <taxon>Teleostei</taxon>
        <taxon>Neoteleostei</taxon>
        <taxon>Acanthomorphata</taxon>
        <taxon>Eupercaria</taxon>
        <taxon>Perciformes</taxon>
        <taxon>Percoidei</taxon>
        <taxon>Percidae</taxon>
        <taxon>Percinae</taxon>
        <taxon>Perca</taxon>
    </lineage>
</organism>
<gene>
    <name evidence="1" type="ORF">PFLUV_G00179290</name>
</gene>
<accession>A0A6A5DXP4</accession>
<comment type="caution">
    <text evidence="1">The sequence shown here is derived from an EMBL/GenBank/DDBJ whole genome shotgun (WGS) entry which is preliminary data.</text>
</comment>